<evidence type="ECO:0000313" key="1">
    <source>
        <dbReference type="EMBL" id="KAJ3526447.1"/>
    </source>
</evidence>
<evidence type="ECO:0000313" key="2">
    <source>
        <dbReference type="Proteomes" id="UP001148629"/>
    </source>
</evidence>
<sequence length="275" mass="30642">MLTINSGFAGMTPLHEAVLFQSPDMLRHWCNRSEKDEKNFLGQTPLHLAVSKLEHLNLLLDAGHDANAIDADGITPLMYAAALNQVGAVQMLLSAGASPSIRDIPKLDYTFVLPAALRDNWQLIIIALRQIKVAMGEAIADALAREALTCHFVMKYFDSRKQNVPYGQVLPYCRSLHFSITDPYNKTKGNTLLHFARSARDIDILLGHGFEKMNHQNSDGSYALMTVAHSPHFSSSEVIARLLDGGADANLQDNKGHTTIHHLIRQLRYYTKEKQ</sequence>
<dbReference type="Proteomes" id="UP001148629">
    <property type="component" value="Unassembled WGS sequence"/>
</dbReference>
<gene>
    <name evidence="1" type="ORF">NM208_g11187</name>
</gene>
<comment type="caution">
    <text evidence="1">The sequence shown here is derived from an EMBL/GenBank/DDBJ whole genome shotgun (WGS) entry which is preliminary data.</text>
</comment>
<protein>
    <submittedName>
        <fullName evidence="1">Uncharacterized protein</fullName>
    </submittedName>
</protein>
<accession>A0ACC1RV84</accession>
<organism evidence="1 2">
    <name type="scientific">Fusarium decemcellulare</name>
    <dbReference type="NCBI Taxonomy" id="57161"/>
    <lineage>
        <taxon>Eukaryota</taxon>
        <taxon>Fungi</taxon>
        <taxon>Dikarya</taxon>
        <taxon>Ascomycota</taxon>
        <taxon>Pezizomycotina</taxon>
        <taxon>Sordariomycetes</taxon>
        <taxon>Hypocreomycetidae</taxon>
        <taxon>Hypocreales</taxon>
        <taxon>Nectriaceae</taxon>
        <taxon>Fusarium</taxon>
        <taxon>Fusarium decemcellulare species complex</taxon>
    </lineage>
</organism>
<keyword evidence="2" id="KW-1185">Reference proteome</keyword>
<dbReference type="EMBL" id="JANRMS010001729">
    <property type="protein sequence ID" value="KAJ3526447.1"/>
    <property type="molecule type" value="Genomic_DNA"/>
</dbReference>
<proteinExistence type="predicted"/>
<name>A0ACC1RV84_9HYPO</name>
<reference evidence="1" key="1">
    <citation type="submission" date="2022-08" db="EMBL/GenBank/DDBJ databases">
        <title>Genome Sequence of Fusarium decemcellulare.</title>
        <authorList>
            <person name="Buettner E."/>
        </authorList>
    </citation>
    <scope>NUCLEOTIDE SEQUENCE</scope>
    <source>
        <strain evidence="1">Babe19</strain>
    </source>
</reference>